<evidence type="ECO:0000256" key="6">
    <source>
        <dbReference type="ARBA" id="ARBA00022840"/>
    </source>
</evidence>
<dbReference type="Gene3D" id="2.60.200.40">
    <property type="match status" value="1"/>
</dbReference>
<comment type="cofactor">
    <cofactor evidence="1">
        <name>Mg(2+)</name>
        <dbReference type="ChEBI" id="CHEBI:18420"/>
    </cofactor>
</comment>
<keyword evidence="8" id="KW-1208">Phospholipid metabolism</keyword>
<evidence type="ECO:0000313" key="10">
    <source>
        <dbReference type="EMBL" id="MFC3493751.1"/>
    </source>
</evidence>
<comment type="caution">
    <text evidence="10">The sequence shown here is derived from an EMBL/GenBank/DDBJ whole genome shotgun (WGS) entry which is preliminary data.</text>
</comment>
<dbReference type="InterPro" id="IPR016064">
    <property type="entry name" value="NAD/diacylglycerol_kinase_sf"/>
</dbReference>
<dbReference type="Pfam" id="PF19279">
    <property type="entry name" value="YegS_C"/>
    <property type="match status" value="1"/>
</dbReference>
<keyword evidence="4" id="KW-0547">Nucleotide-binding</keyword>
<evidence type="ECO:0000256" key="8">
    <source>
        <dbReference type="ARBA" id="ARBA00023264"/>
    </source>
</evidence>
<protein>
    <submittedName>
        <fullName evidence="10">Diacylglycerol/lipid kinase family protein</fullName>
        <ecNumber evidence="10">2.7.1.-</ecNumber>
    </submittedName>
</protein>
<dbReference type="PANTHER" id="PTHR12358:SF54">
    <property type="entry name" value="SPHINGOSINE KINASE RELATED PROTEIN"/>
    <property type="match status" value="1"/>
</dbReference>
<dbReference type="EC" id="2.7.1.-" evidence="10"/>
<dbReference type="SUPFAM" id="SSF111331">
    <property type="entry name" value="NAD kinase/diacylglycerol kinase-like"/>
    <property type="match status" value="1"/>
</dbReference>
<name>A0ABV7Q1U9_9ACTN</name>
<evidence type="ECO:0000256" key="1">
    <source>
        <dbReference type="ARBA" id="ARBA00001946"/>
    </source>
</evidence>
<dbReference type="Pfam" id="PF00781">
    <property type="entry name" value="DAGK_cat"/>
    <property type="match status" value="1"/>
</dbReference>
<dbReference type="InterPro" id="IPR050187">
    <property type="entry name" value="Lipid_Phosphate_FormReg"/>
</dbReference>
<dbReference type="EMBL" id="JBHRWO010000012">
    <property type="protein sequence ID" value="MFC3493751.1"/>
    <property type="molecule type" value="Genomic_DNA"/>
</dbReference>
<evidence type="ECO:0000256" key="3">
    <source>
        <dbReference type="ARBA" id="ARBA00022679"/>
    </source>
</evidence>
<gene>
    <name evidence="10" type="ORF">ACFO8M_14820</name>
</gene>
<dbReference type="InterPro" id="IPR001206">
    <property type="entry name" value="Diacylglycerol_kinase_cat_dom"/>
</dbReference>
<evidence type="ECO:0000259" key="9">
    <source>
        <dbReference type="PROSITE" id="PS50146"/>
    </source>
</evidence>
<comment type="similarity">
    <text evidence="2">Belongs to the diacylglycerol/lipid kinase family.</text>
</comment>
<dbReference type="Proteomes" id="UP001595712">
    <property type="component" value="Unassembled WGS sequence"/>
</dbReference>
<dbReference type="PROSITE" id="PS50146">
    <property type="entry name" value="DAGK"/>
    <property type="match status" value="1"/>
</dbReference>
<keyword evidence="3 10" id="KW-0808">Transferase</keyword>
<keyword evidence="11" id="KW-1185">Reference proteome</keyword>
<dbReference type="RefSeq" id="WP_387976740.1">
    <property type="nucleotide sequence ID" value="NZ_JBHRWO010000012.1"/>
</dbReference>
<feature type="domain" description="DAGKc" evidence="9">
    <location>
        <begin position="1"/>
        <end position="130"/>
    </location>
</feature>
<evidence type="ECO:0000256" key="5">
    <source>
        <dbReference type="ARBA" id="ARBA00022777"/>
    </source>
</evidence>
<evidence type="ECO:0000256" key="2">
    <source>
        <dbReference type="ARBA" id="ARBA00005983"/>
    </source>
</evidence>
<dbReference type="GO" id="GO:0016301">
    <property type="term" value="F:kinase activity"/>
    <property type="evidence" value="ECO:0007669"/>
    <property type="project" value="UniProtKB-KW"/>
</dbReference>
<keyword evidence="7" id="KW-0594">Phospholipid biosynthesis</keyword>
<evidence type="ECO:0000313" key="11">
    <source>
        <dbReference type="Proteomes" id="UP001595712"/>
    </source>
</evidence>
<keyword evidence="5 10" id="KW-0418">Kinase</keyword>
<keyword evidence="6" id="KW-0067">ATP-binding</keyword>
<sequence>MIGDRFGIVWNPSKTSRADLEEAMPAALSDGALSWHETSLDDSGRAAAGEALTAGADVVVAAGGDGTVRAVAERLAEDGAAADLAIVPLGTGNLLARNLDIPIGDLAAALTRALDGDPREIDLGWIEGDIGGGRVRKAFAVLAGFGIDAQMIDETDDDLKSKIGWLAYIESMGRAMKASEVVDIELALDGTASKRTSVHTLMIGNCGTLQGGMTLLPDADPADGELDLLLLQAEGIGQWLDTLRSFVWDNGIRRFIGDHDRAQSADTVMHAKARSLTVTLAQPRLLEIDGEDLGETTAFTIDIQPAAVRVR</sequence>
<accession>A0ABV7Q1U9</accession>
<keyword evidence="7" id="KW-0444">Lipid biosynthesis</keyword>
<proteinExistence type="inferred from homology"/>
<dbReference type="InterPro" id="IPR045540">
    <property type="entry name" value="YegS/DAGK_C"/>
</dbReference>
<dbReference type="PANTHER" id="PTHR12358">
    <property type="entry name" value="SPHINGOSINE KINASE"/>
    <property type="match status" value="1"/>
</dbReference>
<organism evidence="10 11">
    <name type="scientific">Glycomyces rhizosphaerae</name>
    <dbReference type="NCBI Taxonomy" id="2054422"/>
    <lineage>
        <taxon>Bacteria</taxon>
        <taxon>Bacillati</taxon>
        <taxon>Actinomycetota</taxon>
        <taxon>Actinomycetes</taxon>
        <taxon>Glycomycetales</taxon>
        <taxon>Glycomycetaceae</taxon>
        <taxon>Glycomyces</taxon>
    </lineage>
</organism>
<reference evidence="11" key="1">
    <citation type="journal article" date="2019" name="Int. J. Syst. Evol. Microbiol.">
        <title>The Global Catalogue of Microorganisms (GCM) 10K type strain sequencing project: providing services to taxonomists for standard genome sequencing and annotation.</title>
        <authorList>
            <consortium name="The Broad Institute Genomics Platform"/>
            <consortium name="The Broad Institute Genome Sequencing Center for Infectious Disease"/>
            <person name="Wu L."/>
            <person name="Ma J."/>
        </authorList>
    </citation>
    <scope>NUCLEOTIDE SEQUENCE [LARGE SCALE GENOMIC DNA]</scope>
    <source>
        <strain evidence="11">CGMCC 4.7396</strain>
    </source>
</reference>
<dbReference type="Gene3D" id="3.40.50.10330">
    <property type="entry name" value="Probable inorganic polyphosphate/atp-NAD kinase, domain 1"/>
    <property type="match status" value="1"/>
</dbReference>
<dbReference type="InterPro" id="IPR017438">
    <property type="entry name" value="ATP-NAD_kinase_N"/>
</dbReference>
<keyword evidence="7" id="KW-0443">Lipid metabolism</keyword>
<evidence type="ECO:0000256" key="7">
    <source>
        <dbReference type="ARBA" id="ARBA00023209"/>
    </source>
</evidence>
<evidence type="ECO:0000256" key="4">
    <source>
        <dbReference type="ARBA" id="ARBA00022741"/>
    </source>
</evidence>